<evidence type="ECO:0000256" key="1">
    <source>
        <dbReference type="SAM" id="Phobius"/>
    </source>
</evidence>
<name>A0A0Q1E2Y8_9CORY</name>
<keyword evidence="1" id="KW-0812">Transmembrane</keyword>
<protein>
    <submittedName>
        <fullName evidence="2">Uncharacterized protein</fullName>
    </submittedName>
</protein>
<feature type="transmembrane region" description="Helical" evidence="1">
    <location>
        <begin position="130"/>
        <end position="149"/>
    </location>
</feature>
<proteinExistence type="predicted"/>
<comment type="caution">
    <text evidence="2">The sequence shown here is derived from an EMBL/GenBank/DDBJ whole genome shotgun (WGS) entry which is preliminary data.</text>
</comment>
<dbReference type="PATRIC" id="fig|1544413.3.peg.28"/>
<feature type="transmembrane region" description="Helical" evidence="1">
    <location>
        <begin position="7"/>
        <end position="25"/>
    </location>
</feature>
<gene>
    <name evidence="2" type="ORF">Clow_00027</name>
</gene>
<feature type="transmembrane region" description="Helical" evidence="1">
    <location>
        <begin position="169"/>
        <end position="187"/>
    </location>
</feature>
<dbReference type="EMBL" id="LKEV01000001">
    <property type="protein sequence ID" value="KQB86982.1"/>
    <property type="molecule type" value="Genomic_DNA"/>
</dbReference>
<dbReference type="STRING" id="1544413.Clow_00027"/>
<feature type="transmembrane region" description="Helical" evidence="1">
    <location>
        <begin position="69"/>
        <end position="90"/>
    </location>
</feature>
<dbReference type="Proteomes" id="UP000050488">
    <property type="component" value="Unassembled WGS sequence"/>
</dbReference>
<keyword evidence="3" id="KW-1185">Reference proteome</keyword>
<accession>A0A0Q1E2Y8</accession>
<keyword evidence="1" id="KW-0472">Membrane</keyword>
<feature type="transmembrane region" description="Helical" evidence="1">
    <location>
        <begin position="45"/>
        <end position="62"/>
    </location>
</feature>
<dbReference type="AlphaFoldDB" id="A0A0Q1E2Y8"/>
<reference evidence="2 3" key="1">
    <citation type="submission" date="2015-10" db="EMBL/GenBank/DDBJ databases">
        <title>Corynebacteirum lowii and Corynebacterium oculi species nova, derived from human clinical disease and and emended description of Corynebacterium mastiditis.</title>
        <authorList>
            <person name="Bernard K."/>
            <person name="Pacheco A.L."/>
            <person name="Mcdougall C."/>
            <person name="Burtx T."/>
            <person name="Weibe D."/>
            <person name="Tyler S."/>
            <person name="Olson A.B."/>
            <person name="Cnockaert M."/>
            <person name="Eguchi H."/>
            <person name="Kuwahara T."/>
            <person name="Nakayama-Imaohji H."/>
            <person name="Boudewijins M."/>
            <person name="Van Hoecke F."/>
            <person name="Bernier A.-M."/>
            <person name="Vandamme P."/>
        </authorList>
    </citation>
    <scope>NUCLEOTIDE SEQUENCE [LARGE SCALE GENOMIC DNA]</scope>
    <source>
        <strain evidence="2 3">NML 130206</strain>
    </source>
</reference>
<organism evidence="2 3">
    <name type="scientific">Corynebacterium lowii</name>
    <dbReference type="NCBI Taxonomy" id="1544413"/>
    <lineage>
        <taxon>Bacteria</taxon>
        <taxon>Bacillati</taxon>
        <taxon>Actinomycetota</taxon>
        <taxon>Actinomycetes</taxon>
        <taxon>Mycobacteriales</taxon>
        <taxon>Corynebacteriaceae</taxon>
        <taxon>Corynebacterium</taxon>
    </lineage>
</organism>
<evidence type="ECO:0000313" key="2">
    <source>
        <dbReference type="EMBL" id="KQB86982.1"/>
    </source>
</evidence>
<evidence type="ECO:0000313" key="3">
    <source>
        <dbReference type="Proteomes" id="UP000050488"/>
    </source>
</evidence>
<sequence>MGIKTWATWVSPVASVLFLVVFVALGDHRWSGEYLWTAERIEGSLLPAAVLASVAMAVDVVKAPRSRRYLLAVWVGLALPAVAALGLSSASWPQWSSPLAGWAWAHLGVSLLSIGAVLALGFVLSAQSAFLGPIAVAGVLYLALDGRGLVLLGSSNGSLLGYEPSPGVLLAQFITALVALGLALALVGRGRAGASISAIMLALLALSPQLSLTEYHVVASGDTQCVSDAAGPRTCVSAQHARLSDSLDYWTVQWREATQAAGMAEGLPVTVAENYPATRPGFHDAGATFPVTSGPEVIAWALSMEELAPGERVSA</sequence>
<feature type="transmembrane region" description="Helical" evidence="1">
    <location>
        <begin position="102"/>
        <end position="123"/>
    </location>
</feature>
<keyword evidence="1" id="KW-1133">Transmembrane helix</keyword>
<dbReference type="RefSeq" id="WP_055174621.1">
    <property type="nucleotide sequence ID" value="NZ_JAUSQY010000001.1"/>
</dbReference>